<dbReference type="STRING" id="74649.A0A2P6SC36"/>
<keyword evidence="6 7" id="KW-0472">Membrane</keyword>
<dbReference type="InterPro" id="IPR044565">
    <property type="entry name" value="Sec22"/>
</dbReference>
<dbReference type="Gene3D" id="3.30.450.50">
    <property type="entry name" value="Longin domain"/>
    <property type="match status" value="1"/>
</dbReference>
<evidence type="ECO:0000256" key="3">
    <source>
        <dbReference type="ARBA" id="ARBA00008025"/>
    </source>
</evidence>
<dbReference type="GO" id="GO:0005484">
    <property type="term" value="F:SNAP receptor activity"/>
    <property type="evidence" value="ECO:0007669"/>
    <property type="project" value="InterPro"/>
</dbReference>
<sequence>MVISFALYQYWILCIFCLSGVVFNSILFVSSCLVNVVYDSSRLWKRIHLLAFALTFVLSYIIEERVCYLTICDQAYPKKLAFQYLKDLKNEFEHVDGALIETAARPYAFIKFGRFTAIT</sequence>
<dbReference type="InterPro" id="IPR011012">
    <property type="entry name" value="Longin-like_dom_sf"/>
</dbReference>
<evidence type="ECO:0000259" key="8">
    <source>
        <dbReference type="PROSITE" id="PS50859"/>
    </source>
</evidence>
<proteinExistence type="inferred from homology"/>
<dbReference type="Pfam" id="PF13774">
    <property type="entry name" value="Longin"/>
    <property type="match status" value="1"/>
</dbReference>
<comment type="caution">
    <text evidence="9">The sequence shown here is derived from an EMBL/GenBank/DDBJ whole genome shotgun (WGS) entry which is preliminary data.</text>
</comment>
<dbReference type="GO" id="GO:0015031">
    <property type="term" value="P:protein transport"/>
    <property type="evidence" value="ECO:0007669"/>
    <property type="project" value="UniProtKB-KW"/>
</dbReference>
<evidence type="ECO:0000256" key="2">
    <source>
        <dbReference type="ARBA" id="ARBA00004394"/>
    </source>
</evidence>
<protein>
    <submittedName>
        <fullName evidence="9">Putative Longin-like domain-containing protein</fullName>
    </submittedName>
</protein>
<keyword evidence="7" id="KW-0812">Transmembrane</keyword>
<accession>A0A2P6SC36</accession>
<evidence type="ECO:0000256" key="1">
    <source>
        <dbReference type="ARBA" id="ARBA00004163"/>
    </source>
</evidence>
<dbReference type="GO" id="GO:0006890">
    <property type="term" value="P:retrograde vesicle-mediated transport, Golgi to endoplasmic reticulum"/>
    <property type="evidence" value="ECO:0007669"/>
    <property type="project" value="InterPro"/>
</dbReference>
<comment type="subcellular location">
    <subcellularLocation>
        <location evidence="1">Endoplasmic reticulum membrane</location>
        <topology evidence="1">Single-pass type IV membrane protein</topology>
    </subcellularLocation>
    <subcellularLocation>
        <location evidence="2">Golgi apparatus membrane</location>
    </subcellularLocation>
</comment>
<feature type="transmembrane region" description="Helical" evidence="7">
    <location>
        <begin position="6"/>
        <end position="36"/>
    </location>
</feature>
<dbReference type="InterPro" id="IPR010908">
    <property type="entry name" value="Longin_dom"/>
</dbReference>
<dbReference type="GO" id="GO:0005789">
    <property type="term" value="C:endoplasmic reticulum membrane"/>
    <property type="evidence" value="ECO:0007669"/>
    <property type="project" value="UniProtKB-SubCell"/>
</dbReference>
<keyword evidence="5" id="KW-0175">Coiled coil</keyword>
<evidence type="ECO:0000313" key="9">
    <source>
        <dbReference type="EMBL" id="PRQ56245.1"/>
    </source>
</evidence>
<dbReference type="SMART" id="SM01270">
    <property type="entry name" value="Longin"/>
    <property type="match status" value="1"/>
</dbReference>
<gene>
    <name evidence="9" type="ORF">RchiOBHm_Chr1g0333651</name>
</gene>
<feature type="transmembrane region" description="Helical" evidence="7">
    <location>
        <begin position="43"/>
        <end position="62"/>
    </location>
</feature>
<dbReference type="GO" id="GO:0006888">
    <property type="term" value="P:endoplasmic reticulum to Golgi vesicle-mediated transport"/>
    <property type="evidence" value="ECO:0007669"/>
    <property type="project" value="InterPro"/>
</dbReference>
<dbReference type="EMBL" id="PDCK01000039">
    <property type="protein sequence ID" value="PRQ56245.1"/>
    <property type="molecule type" value="Genomic_DNA"/>
</dbReference>
<comment type="similarity">
    <text evidence="3">Belongs to the synaptobrevin family.</text>
</comment>
<dbReference type="PANTHER" id="PTHR45837">
    <property type="entry name" value="VESICLE-TRAFFICKING PROTEIN SEC22B"/>
    <property type="match status" value="1"/>
</dbReference>
<dbReference type="GO" id="GO:0000139">
    <property type="term" value="C:Golgi membrane"/>
    <property type="evidence" value="ECO:0007669"/>
    <property type="project" value="UniProtKB-SubCell"/>
</dbReference>
<feature type="domain" description="Longin" evidence="8">
    <location>
        <begin position="56"/>
        <end position="116"/>
    </location>
</feature>
<evidence type="ECO:0000256" key="7">
    <source>
        <dbReference type="SAM" id="Phobius"/>
    </source>
</evidence>
<keyword evidence="10" id="KW-1185">Reference proteome</keyword>
<dbReference type="AlphaFoldDB" id="A0A2P6SC36"/>
<keyword evidence="4" id="KW-0653">Protein transport</keyword>
<evidence type="ECO:0000256" key="4">
    <source>
        <dbReference type="ARBA" id="ARBA00022927"/>
    </source>
</evidence>
<reference evidence="9 10" key="1">
    <citation type="journal article" date="2018" name="Nat. Genet.">
        <title>The Rosa genome provides new insights in the design of modern roses.</title>
        <authorList>
            <person name="Bendahmane M."/>
        </authorList>
    </citation>
    <scope>NUCLEOTIDE SEQUENCE [LARGE SCALE GENOMIC DNA]</scope>
    <source>
        <strain evidence="10">cv. Old Blush</strain>
    </source>
</reference>
<dbReference type="SUPFAM" id="SSF64356">
    <property type="entry name" value="SNARE-like"/>
    <property type="match status" value="1"/>
</dbReference>
<name>A0A2P6SC36_ROSCH</name>
<evidence type="ECO:0000256" key="5">
    <source>
        <dbReference type="ARBA" id="ARBA00023054"/>
    </source>
</evidence>
<dbReference type="PROSITE" id="PS50859">
    <property type="entry name" value="LONGIN"/>
    <property type="match status" value="1"/>
</dbReference>
<evidence type="ECO:0000256" key="6">
    <source>
        <dbReference type="ARBA" id="ARBA00023136"/>
    </source>
</evidence>
<evidence type="ECO:0000313" key="10">
    <source>
        <dbReference type="Proteomes" id="UP000238479"/>
    </source>
</evidence>
<dbReference type="CDD" id="cd14824">
    <property type="entry name" value="Longin"/>
    <property type="match status" value="1"/>
</dbReference>
<keyword evidence="4" id="KW-0813">Transport</keyword>
<dbReference type="Proteomes" id="UP000238479">
    <property type="component" value="Chromosome 1"/>
</dbReference>
<organism evidence="9 10">
    <name type="scientific">Rosa chinensis</name>
    <name type="common">China rose</name>
    <dbReference type="NCBI Taxonomy" id="74649"/>
    <lineage>
        <taxon>Eukaryota</taxon>
        <taxon>Viridiplantae</taxon>
        <taxon>Streptophyta</taxon>
        <taxon>Embryophyta</taxon>
        <taxon>Tracheophyta</taxon>
        <taxon>Spermatophyta</taxon>
        <taxon>Magnoliopsida</taxon>
        <taxon>eudicotyledons</taxon>
        <taxon>Gunneridae</taxon>
        <taxon>Pentapetalae</taxon>
        <taxon>rosids</taxon>
        <taxon>fabids</taxon>
        <taxon>Rosales</taxon>
        <taxon>Rosaceae</taxon>
        <taxon>Rosoideae</taxon>
        <taxon>Rosoideae incertae sedis</taxon>
        <taxon>Rosa</taxon>
    </lineage>
</organism>
<dbReference type="Gramene" id="PRQ56245">
    <property type="protein sequence ID" value="PRQ56245"/>
    <property type="gene ID" value="RchiOBHm_Chr1g0333651"/>
</dbReference>
<keyword evidence="7" id="KW-1133">Transmembrane helix</keyword>